<dbReference type="EMBL" id="SAUX01000013">
    <property type="protein sequence ID" value="RWR28868.1"/>
    <property type="molecule type" value="Genomic_DNA"/>
</dbReference>
<evidence type="ECO:0000313" key="2">
    <source>
        <dbReference type="Proteomes" id="UP000285295"/>
    </source>
</evidence>
<dbReference type="RefSeq" id="WP_128237586.1">
    <property type="nucleotide sequence ID" value="NZ_SAUX01000013.1"/>
</dbReference>
<gene>
    <name evidence="1" type="ORF">D2T31_12205</name>
</gene>
<sequence length="75" mass="8473">MVYEFKGAHIITVRDVNCFGERKCYAVAARRKIEDQFMQGCTRKQAADMLRLARAKGFKISRYADAQAANAAANR</sequence>
<organism evidence="1 2">
    <name type="scientific">Paenirhodobacter populi</name>
    <dbReference type="NCBI Taxonomy" id="2306993"/>
    <lineage>
        <taxon>Bacteria</taxon>
        <taxon>Pseudomonadati</taxon>
        <taxon>Pseudomonadota</taxon>
        <taxon>Alphaproteobacteria</taxon>
        <taxon>Rhodobacterales</taxon>
        <taxon>Rhodobacter group</taxon>
        <taxon>Paenirhodobacter</taxon>
    </lineage>
</organism>
<reference evidence="1 2" key="1">
    <citation type="submission" date="2019-01" db="EMBL/GenBank/DDBJ databases">
        <title>Sinorhodobacter populi sp. nov. isolated from the symptomatic bark tissue of Populus euramericana canker.</title>
        <authorList>
            <person name="Xu G."/>
        </authorList>
    </citation>
    <scope>NUCLEOTIDE SEQUENCE [LARGE SCALE GENOMIC DNA]</scope>
    <source>
        <strain evidence="1 2">D19-10-3-21</strain>
    </source>
</reference>
<dbReference type="Proteomes" id="UP000285295">
    <property type="component" value="Unassembled WGS sequence"/>
</dbReference>
<dbReference type="AlphaFoldDB" id="A0A443K7X8"/>
<reference evidence="1 2" key="2">
    <citation type="submission" date="2019-01" db="EMBL/GenBank/DDBJ databases">
        <authorList>
            <person name="Li Y."/>
        </authorList>
    </citation>
    <scope>NUCLEOTIDE SEQUENCE [LARGE SCALE GENOMIC DNA]</scope>
    <source>
        <strain evidence="1 2">D19-10-3-21</strain>
    </source>
</reference>
<accession>A0A443K7X8</accession>
<name>A0A443K7X8_9RHOB</name>
<protein>
    <submittedName>
        <fullName evidence="1">Uncharacterized protein</fullName>
    </submittedName>
</protein>
<evidence type="ECO:0000313" key="1">
    <source>
        <dbReference type="EMBL" id="RWR28868.1"/>
    </source>
</evidence>
<comment type="caution">
    <text evidence="1">The sequence shown here is derived from an EMBL/GenBank/DDBJ whole genome shotgun (WGS) entry which is preliminary data.</text>
</comment>
<proteinExistence type="predicted"/>